<evidence type="ECO:0000313" key="2">
    <source>
        <dbReference type="Proteomes" id="UP001500736"/>
    </source>
</evidence>
<reference evidence="1 2" key="1">
    <citation type="journal article" date="2019" name="Int. J. Syst. Evol. Microbiol.">
        <title>The Global Catalogue of Microorganisms (GCM) 10K type strain sequencing project: providing services to taxonomists for standard genome sequencing and annotation.</title>
        <authorList>
            <consortium name="The Broad Institute Genomics Platform"/>
            <consortium name="The Broad Institute Genome Sequencing Center for Infectious Disease"/>
            <person name="Wu L."/>
            <person name="Ma J."/>
        </authorList>
    </citation>
    <scope>NUCLEOTIDE SEQUENCE [LARGE SCALE GENOMIC DNA]</scope>
    <source>
        <strain evidence="1 2">JCM 15976</strain>
    </source>
</reference>
<evidence type="ECO:0008006" key="3">
    <source>
        <dbReference type="Google" id="ProtNLM"/>
    </source>
</evidence>
<protein>
    <recommendedName>
        <fullName evidence="3">DUF488 domain-containing protein</fullName>
    </recommendedName>
</protein>
<gene>
    <name evidence="1" type="ORF">GCM10009431_20070</name>
</gene>
<dbReference type="PANTHER" id="PTHR39337:SF1">
    <property type="entry name" value="BLR5642 PROTEIN"/>
    <property type="match status" value="1"/>
</dbReference>
<proteinExistence type="predicted"/>
<evidence type="ECO:0000313" key="1">
    <source>
        <dbReference type="EMBL" id="GAA0745225.1"/>
    </source>
</evidence>
<dbReference type="RefSeq" id="WP_343797960.1">
    <property type="nucleotide sequence ID" value="NZ_BAAAGF010000003.1"/>
</dbReference>
<sequence>MNFHTIGVYNSTEKEFFDKLLNNNIDTFCDIRQRRGVRGSKYSFVNSKRLQNKLSDLGIKYFHFLDLAPTKEIRELQKLADLNNQELKRDRKTLGQVFIKEYKKQILNYFNFNDFLYELKKSSSNNVVLFCVEESHNACHRSIVADKLNNDFKYNIKNI</sequence>
<keyword evidence="2" id="KW-1185">Reference proteome</keyword>
<dbReference type="PANTHER" id="PTHR39337">
    <property type="entry name" value="BLR5642 PROTEIN"/>
    <property type="match status" value="1"/>
</dbReference>
<dbReference type="Pfam" id="PF04343">
    <property type="entry name" value="DUF488"/>
    <property type="match status" value="1"/>
</dbReference>
<dbReference type="EMBL" id="BAAAGF010000003">
    <property type="protein sequence ID" value="GAA0745225.1"/>
    <property type="molecule type" value="Genomic_DNA"/>
</dbReference>
<accession>A0ABN1JRG9</accession>
<comment type="caution">
    <text evidence="1">The sequence shown here is derived from an EMBL/GenBank/DDBJ whole genome shotgun (WGS) entry which is preliminary data.</text>
</comment>
<organism evidence="1 2">
    <name type="scientific">Gaetbulibacter jejuensis</name>
    <dbReference type="NCBI Taxonomy" id="584607"/>
    <lineage>
        <taxon>Bacteria</taxon>
        <taxon>Pseudomonadati</taxon>
        <taxon>Bacteroidota</taxon>
        <taxon>Flavobacteriia</taxon>
        <taxon>Flavobacteriales</taxon>
        <taxon>Flavobacteriaceae</taxon>
        <taxon>Gaetbulibacter</taxon>
    </lineage>
</organism>
<dbReference type="Proteomes" id="UP001500736">
    <property type="component" value="Unassembled WGS sequence"/>
</dbReference>
<dbReference type="InterPro" id="IPR007438">
    <property type="entry name" value="DUF488"/>
</dbReference>
<name>A0ABN1JRG9_9FLAO</name>